<comment type="caution">
    <text evidence="1">The sequence shown here is derived from an EMBL/GenBank/DDBJ whole genome shotgun (WGS) entry which is preliminary data.</text>
</comment>
<reference evidence="1" key="1">
    <citation type="journal article" date="2019" name="Sci. Rep.">
        <title>Draft genome of Tanacetum cinerariifolium, the natural source of mosquito coil.</title>
        <authorList>
            <person name="Yamashiro T."/>
            <person name="Shiraishi A."/>
            <person name="Satake H."/>
            <person name="Nakayama K."/>
        </authorList>
    </citation>
    <scope>NUCLEOTIDE SEQUENCE</scope>
</reference>
<name>A0A6L2ME83_TANCI</name>
<sequence length="318" mass="36570">MSTQQDIYVVGSENRHAILSKDNYVPWSSHLFRYAKNKPNEKLLVKSILKRLCQYRMMEEPGDLNLYLMYHNLFTYRLMMNSLQQKKRNRVGQKANQNLGIQNVKNKNGLIVVLGIGNQNRNGNVVAVRAEGNGNGNNPNRIRCYNYRGMGHMLGTTQVDLEPDEWIKDSGYSKHMVGNQKLFSTYKAYNGSNVIFGSSLCGKTPYELLRGRKSTLDYFKVFRNDDLDDDEAIRVIEKKDLENDIEDKTLEIDKVVNIKESRNHPLENVIGNPNKKTLRNKLDENGIVSQNKARLIAQRYNQQEGLDYDETYAPVVGL</sequence>
<protein>
    <submittedName>
        <fullName evidence="1">Retrotransposon protein</fullName>
    </submittedName>
</protein>
<dbReference type="EMBL" id="BKCJ010006444">
    <property type="protein sequence ID" value="GEU72198.1"/>
    <property type="molecule type" value="Genomic_DNA"/>
</dbReference>
<gene>
    <name evidence="1" type="ORF">Tci_044176</name>
</gene>
<organism evidence="1">
    <name type="scientific">Tanacetum cinerariifolium</name>
    <name type="common">Dalmatian daisy</name>
    <name type="synonym">Chrysanthemum cinerariifolium</name>
    <dbReference type="NCBI Taxonomy" id="118510"/>
    <lineage>
        <taxon>Eukaryota</taxon>
        <taxon>Viridiplantae</taxon>
        <taxon>Streptophyta</taxon>
        <taxon>Embryophyta</taxon>
        <taxon>Tracheophyta</taxon>
        <taxon>Spermatophyta</taxon>
        <taxon>Magnoliopsida</taxon>
        <taxon>eudicotyledons</taxon>
        <taxon>Gunneridae</taxon>
        <taxon>Pentapetalae</taxon>
        <taxon>asterids</taxon>
        <taxon>campanulids</taxon>
        <taxon>Asterales</taxon>
        <taxon>Asteraceae</taxon>
        <taxon>Asteroideae</taxon>
        <taxon>Anthemideae</taxon>
        <taxon>Anthemidinae</taxon>
        <taxon>Tanacetum</taxon>
    </lineage>
</organism>
<dbReference type="AlphaFoldDB" id="A0A6L2ME83"/>
<accession>A0A6L2ME83</accession>
<evidence type="ECO:0000313" key="1">
    <source>
        <dbReference type="EMBL" id="GEU72198.1"/>
    </source>
</evidence>
<proteinExistence type="predicted"/>